<dbReference type="Proteomes" id="UP000051679">
    <property type="component" value="Unassembled WGS sequence"/>
</dbReference>
<evidence type="ECO:0000259" key="6">
    <source>
        <dbReference type="Pfam" id="PF05670"/>
    </source>
</evidence>
<dbReference type="AlphaFoldDB" id="A0A0R1ZLW0"/>
<dbReference type="GO" id="GO:0000049">
    <property type="term" value="F:tRNA binding"/>
    <property type="evidence" value="ECO:0007669"/>
    <property type="project" value="UniProtKB-UniRule"/>
</dbReference>
<proteinExistence type="inferred from homology"/>
<accession>A0A0R1ZLW0</accession>
<dbReference type="RefSeq" id="WP_056975427.1">
    <property type="nucleotide sequence ID" value="NZ_AYYO01000010.1"/>
</dbReference>
<dbReference type="GO" id="GO:1990112">
    <property type="term" value="C:RQC complex"/>
    <property type="evidence" value="ECO:0007669"/>
    <property type="project" value="TreeGrafter"/>
</dbReference>
<dbReference type="GO" id="GO:0019843">
    <property type="term" value="F:rRNA binding"/>
    <property type="evidence" value="ECO:0007669"/>
    <property type="project" value="UniProtKB-UniRule"/>
</dbReference>
<dbReference type="InterPro" id="IPR008532">
    <property type="entry name" value="NFACT_RNA-bd"/>
</dbReference>
<evidence type="ECO:0000256" key="1">
    <source>
        <dbReference type="ARBA" id="ARBA00022555"/>
    </source>
</evidence>
<evidence type="ECO:0000313" key="8">
    <source>
        <dbReference type="Proteomes" id="UP000051679"/>
    </source>
</evidence>
<dbReference type="OrthoDB" id="9766163at2"/>
<dbReference type="PANTHER" id="PTHR15239">
    <property type="entry name" value="NUCLEAR EXPORT MEDIATOR FACTOR NEMF"/>
    <property type="match status" value="1"/>
</dbReference>
<dbReference type="PATRIC" id="fig|1291052.5.peg.825"/>
<comment type="similarity">
    <text evidence="5">Belongs to the NEMF family.</text>
</comment>
<dbReference type="Gene3D" id="2.30.310.10">
    <property type="entry name" value="ibrinogen binding protein from staphylococcus aureus domain"/>
    <property type="match status" value="1"/>
</dbReference>
<keyword evidence="8" id="KW-1185">Reference proteome</keyword>
<dbReference type="HAMAP" id="MF_00844_B">
    <property type="entry name" value="RqcH_B"/>
    <property type="match status" value="1"/>
</dbReference>
<dbReference type="Pfam" id="PF05833">
    <property type="entry name" value="NFACT_N"/>
    <property type="match status" value="1"/>
</dbReference>
<comment type="function">
    <text evidence="5">Key component of the ribosome quality control system (RQC), a ribosome-associated complex that mediates the extraction of incompletely synthesized nascent chains from stalled ribosomes and their subsequent degradation. RqcH recruits Ala-charged tRNA, and with RqcP directs the elongation of stalled nascent chains on 50S ribosomal subunits, leading to non-templated C-terminal alanine extensions (Ala tail). The Ala tail promotes nascent chain degradation. May add between 1 and at least 8 Ala residues. Binds to stalled 50S ribosomal subunits.</text>
</comment>
<name>A0A0R1ZLW0_9LACO</name>
<feature type="domain" description="NFACT RNA-binding" evidence="6">
    <location>
        <begin position="447"/>
        <end position="536"/>
    </location>
</feature>
<sequence>MSFDGMFTHAMTGELAGLLTGGRVTKVQQPYQNEIVLTIRANGKNRPLLLSANPQYARVQITAIPFANPAVPSNFTMALRKYLAAATLTSLTQVGADRVLHLDFASRDELGDDIKLRLVVELMGRHSNITLLNVGTNRIIDLIRHVPADENRYRLLMPGADYVEPPHQDKLDPFTAQSSDWVPLVEQADNAADLAKLLQGRFQGLARDSAVELATRMTSGLPGAAWSGFFDALDHPTATITTDKKEYFTATGYVTLAGERQVFPTLSEMLDAFYAQKAERARVNQVGATVIRVLKNNTDRVTSKLKKLNRSLEESAKADRLRIRGEILTTYLGQVPRGATSVTLPNFYDDMQPLKIALAPELGPNQNAQKYFTRYQKLRNSVSHVHEQIAVATDELNYLQSISALVDLAAPKDLEDIKTELTQAGYIRQTKSKGKKKARVKVAKPDTFWASDGTKILVGKNNLQNDQLTLKTAAKDDIWLHAKDVPGSHVIIDSNHPSDQTLVEAAKLAAYYSRSQNSGNVQVDYIQVKRIKKPNGAKPGYVIYTGQKTMAVTPTKELVDKLRIKPTI</sequence>
<dbReference type="GO" id="GO:0043023">
    <property type="term" value="F:ribosomal large subunit binding"/>
    <property type="evidence" value="ECO:0007669"/>
    <property type="project" value="UniProtKB-UniRule"/>
</dbReference>
<dbReference type="InterPro" id="IPR043682">
    <property type="entry name" value="RqcH_bacterial"/>
</dbReference>
<keyword evidence="4 5" id="KW-0648">Protein biosynthesis</keyword>
<dbReference type="GO" id="GO:0072344">
    <property type="term" value="P:rescue of stalled ribosome"/>
    <property type="evidence" value="ECO:0007669"/>
    <property type="project" value="UniProtKB-UniRule"/>
</dbReference>
<reference evidence="7 8" key="1">
    <citation type="journal article" date="2015" name="Genome Announc.">
        <title>Expanding the biotechnology potential of lactobacilli through comparative genomics of 213 strains and associated genera.</title>
        <authorList>
            <person name="Sun Z."/>
            <person name="Harris H.M."/>
            <person name="McCann A."/>
            <person name="Guo C."/>
            <person name="Argimon S."/>
            <person name="Zhang W."/>
            <person name="Yang X."/>
            <person name="Jeffery I.B."/>
            <person name="Cooney J.C."/>
            <person name="Kagawa T.F."/>
            <person name="Liu W."/>
            <person name="Song Y."/>
            <person name="Salvetti E."/>
            <person name="Wrobel A."/>
            <person name="Rasinkangas P."/>
            <person name="Parkhill J."/>
            <person name="Rea M.C."/>
            <person name="O'Sullivan O."/>
            <person name="Ritari J."/>
            <person name="Douillard F.P."/>
            <person name="Paul Ross R."/>
            <person name="Yang R."/>
            <person name="Briner A.E."/>
            <person name="Felis G.E."/>
            <person name="de Vos W.M."/>
            <person name="Barrangou R."/>
            <person name="Klaenhammer T.R."/>
            <person name="Caufield P.W."/>
            <person name="Cui Y."/>
            <person name="Zhang H."/>
            <person name="O'Toole P.W."/>
        </authorList>
    </citation>
    <scope>NUCLEOTIDE SEQUENCE [LARGE SCALE GENOMIC DNA]</scope>
    <source>
        <strain evidence="7 8">DSM 20505</strain>
    </source>
</reference>
<dbReference type="EMBL" id="AYYO01000010">
    <property type="protein sequence ID" value="KRM56024.1"/>
    <property type="molecule type" value="Genomic_DNA"/>
</dbReference>
<protein>
    <recommendedName>
        <fullName evidence="5">Rqc2 homolog RqcH</fullName>
        <shortName evidence="5">RqcH</shortName>
    </recommendedName>
</protein>
<evidence type="ECO:0000256" key="4">
    <source>
        <dbReference type="ARBA" id="ARBA00022917"/>
    </source>
</evidence>
<dbReference type="STRING" id="1291052.FC18_GL000810"/>
<dbReference type="Gene3D" id="3.40.970.40">
    <property type="entry name" value="fibrinogen binding protein from staphylococcus aureus domain like"/>
    <property type="match status" value="1"/>
</dbReference>
<keyword evidence="2 5" id="KW-0699">rRNA-binding</keyword>
<dbReference type="FunFam" id="2.30.310.10:FF:000004">
    <property type="entry name" value="Fibronectin-binding protein A"/>
    <property type="match status" value="1"/>
</dbReference>
<dbReference type="InterPro" id="IPR051608">
    <property type="entry name" value="RQC_Subunit_NEMF"/>
</dbReference>
<keyword evidence="3 5" id="KW-0694">RNA-binding</keyword>
<evidence type="ECO:0000313" key="7">
    <source>
        <dbReference type="EMBL" id="KRM56024.1"/>
    </source>
</evidence>
<comment type="subunit">
    <text evidence="5">Associates with stalled 50S ribosomal subunits. Binds to RqcP.</text>
</comment>
<comment type="caution">
    <text evidence="7">The sequence shown here is derived from an EMBL/GenBank/DDBJ whole genome shotgun (WGS) entry which is preliminary data.</text>
</comment>
<evidence type="ECO:0000256" key="5">
    <source>
        <dbReference type="HAMAP-Rule" id="MF_00844"/>
    </source>
</evidence>
<dbReference type="Pfam" id="PF05670">
    <property type="entry name" value="NFACT-R_1"/>
    <property type="match status" value="1"/>
</dbReference>
<gene>
    <name evidence="5" type="primary">rqcH</name>
    <name evidence="7" type="ORF">FC18_GL000810</name>
</gene>
<evidence type="ECO:0000256" key="2">
    <source>
        <dbReference type="ARBA" id="ARBA00022730"/>
    </source>
</evidence>
<keyword evidence="1 5" id="KW-0820">tRNA-binding</keyword>
<evidence type="ECO:0000256" key="3">
    <source>
        <dbReference type="ARBA" id="ARBA00022884"/>
    </source>
</evidence>
<dbReference type="PANTHER" id="PTHR15239:SF6">
    <property type="entry name" value="RIBOSOME QUALITY CONTROL COMPLEX SUBUNIT NEMF"/>
    <property type="match status" value="1"/>
</dbReference>
<organism evidence="7 8">
    <name type="scientific">Lacticaseibacillus sharpeae JCM 1186 = DSM 20505</name>
    <dbReference type="NCBI Taxonomy" id="1291052"/>
    <lineage>
        <taxon>Bacteria</taxon>
        <taxon>Bacillati</taxon>
        <taxon>Bacillota</taxon>
        <taxon>Bacilli</taxon>
        <taxon>Lactobacillales</taxon>
        <taxon>Lactobacillaceae</taxon>
        <taxon>Lacticaseibacillus</taxon>
    </lineage>
</organism>